<evidence type="ECO:0000313" key="4">
    <source>
        <dbReference type="Proteomes" id="UP001050691"/>
    </source>
</evidence>
<name>A0AAV5AMZ2_9AGAM</name>
<dbReference type="SUPFAM" id="SSF51735">
    <property type="entry name" value="NAD(P)-binding Rossmann-fold domains"/>
    <property type="match status" value="1"/>
</dbReference>
<reference evidence="3" key="1">
    <citation type="submission" date="2021-10" db="EMBL/GenBank/DDBJ databases">
        <title>De novo Genome Assembly of Clathrus columnatus (Basidiomycota, Fungi) Using Illumina and Nanopore Sequence Data.</title>
        <authorList>
            <person name="Ogiso-Tanaka E."/>
            <person name="Itagaki H."/>
            <person name="Hosoya T."/>
            <person name="Hosaka K."/>
        </authorList>
    </citation>
    <scope>NUCLEOTIDE SEQUENCE</scope>
    <source>
        <strain evidence="3">MO-923</strain>
    </source>
</reference>
<comment type="similarity">
    <text evidence="1">Belongs to the short-chain dehydrogenases/reductases (SDR) family.</text>
</comment>
<dbReference type="Pfam" id="PF13561">
    <property type="entry name" value="adh_short_C2"/>
    <property type="match status" value="1"/>
</dbReference>
<keyword evidence="2" id="KW-0560">Oxidoreductase</keyword>
<dbReference type="InterPro" id="IPR036291">
    <property type="entry name" value="NAD(P)-bd_dom_sf"/>
</dbReference>
<dbReference type="GO" id="GO:0016491">
    <property type="term" value="F:oxidoreductase activity"/>
    <property type="evidence" value="ECO:0007669"/>
    <property type="project" value="UniProtKB-KW"/>
</dbReference>
<dbReference type="PANTHER" id="PTHR24321:SF8">
    <property type="entry name" value="ESTRADIOL 17-BETA-DEHYDROGENASE 8-RELATED"/>
    <property type="match status" value="1"/>
</dbReference>
<dbReference type="Gene3D" id="3.40.50.720">
    <property type="entry name" value="NAD(P)-binding Rossmann-like Domain"/>
    <property type="match status" value="1"/>
</dbReference>
<accession>A0AAV5AMZ2</accession>
<dbReference type="PRINTS" id="PR00081">
    <property type="entry name" value="GDHRDH"/>
</dbReference>
<protein>
    <recommendedName>
        <fullName evidence="5">NAD(P)-binding protein</fullName>
    </recommendedName>
</protein>
<sequence>MDFGLNNARVLVTGERGAQVLAQYNTNKAAFDTLLQRYPDDLSLVQADITLESDVQRIYDNVPFDSPIQILVLGHGLWPTTDIPMADMTLEHWNRTLNVNLTSNFLLSRGFLKALRGATDAQKSIANIISIGSTAGKYGEANHADYASAKSAIMYGFTLSLKNEIVKIAPRGRINCIGPGWVKTPMAEEAMKDRAVVYRSLATTPLKKIADAIDIATQVLVLSSPTLSGHVTGQVLMVEGGMEGTLLNHPEDVELPP</sequence>
<gene>
    <name evidence="3" type="ORF">Clacol_008310</name>
</gene>
<dbReference type="EMBL" id="BPWL01000009">
    <property type="protein sequence ID" value="GJJ14053.1"/>
    <property type="molecule type" value="Genomic_DNA"/>
</dbReference>
<organism evidence="3 4">
    <name type="scientific">Clathrus columnatus</name>
    <dbReference type="NCBI Taxonomy" id="1419009"/>
    <lineage>
        <taxon>Eukaryota</taxon>
        <taxon>Fungi</taxon>
        <taxon>Dikarya</taxon>
        <taxon>Basidiomycota</taxon>
        <taxon>Agaricomycotina</taxon>
        <taxon>Agaricomycetes</taxon>
        <taxon>Phallomycetidae</taxon>
        <taxon>Phallales</taxon>
        <taxon>Clathraceae</taxon>
        <taxon>Clathrus</taxon>
    </lineage>
</organism>
<dbReference type="AlphaFoldDB" id="A0AAV5AMZ2"/>
<dbReference type="Proteomes" id="UP001050691">
    <property type="component" value="Unassembled WGS sequence"/>
</dbReference>
<keyword evidence="4" id="KW-1185">Reference proteome</keyword>
<evidence type="ECO:0000313" key="3">
    <source>
        <dbReference type="EMBL" id="GJJ14053.1"/>
    </source>
</evidence>
<dbReference type="InterPro" id="IPR002347">
    <property type="entry name" value="SDR_fam"/>
</dbReference>
<dbReference type="PANTHER" id="PTHR24321">
    <property type="entry name" value="DEHYDROGENASES, SHORT CHAIN"/>
    <property type="match status" value="1"/>
</dbReference>
<evidence type="ECO:0008006" key="5">
    <source>
        <dbReference type="Google" id="ProtNLM"/>
    </source>
</evidence>
<evidence type="ECO:0000256" key="2">
    <source>
        <dbReference type="ARBA" id="ARBA00023002"/>
    </source>
</evidence>
<comment type="caution">
    <text evidence="3">The sequence shown here is derived from an EMBL/GenBank/DDBJ whole genome shotgun (WGS) entry which is preliminary data.</text>
</comment>
<evidence type="ECO:0000256" key="1">
    <source>
        <dbReference type="ARBA" id="ARBA00006484"/>
    </source>
</evidence>
<proteinExistence type="inferred from homology"/>